<keyword evidence="4" id="KW-0274">FAD</keyword>
<dbReference type="InterPro" id="IPR006094">
    <property type="entry name" value="Oxid_FAD_bind_N"/>
</dbReference>
<dbReference type="Proteomes" id="UP001501638">
    <property type="component" value="Unassembled WGS sequence"/>
</dbReference>
<name>A0ABP5WSS0_9ACTN</name>
<dbReference type="InterPro" id="IPR016164">
    <property type="entry name" value="FAD-linked_Oxase-like_C"/>
</dbReference>
<comment type="similarity">
    <text evidence="2">Belongs to the oxygen-dependent FAD-linked oxidoreductase family.</text>
</comment>
<dbReference type="InterPro" id="IPR006093">
    <property type="entry name" value="Oxy_OxRdtase_FAD_BS"/>
</dbReference>
<dbReference type="Gene3D" id="3.30.43.10">
    <property type="entry name" value="Uridine Diphospho-n-acetylenolpyruvylglucosamine Reductase, domain 2"/>
    <property type="match status" value="1"/>
</dbReference>
<evidence type="ECO:0000256" key="4">
    <source>
        <dbReference type="ARBA" id="ARBA00022827"/>
    </source>
</evidence>
<dbReference type="InterPro" id="IPR016166">
    <property type="entry name" value="FAD-bd_PCMH"/>
</dbReference>
<dbReference type="RefSeq" id="WP_344321380.1">
    <property type="nucleotide sequence ID" value="NZ_BAAASZ010000014.1"/>
</dbReference>
<protein>
    <submittedName>
        <fullName evidence="7">FAD-binding oxidoreductase</fullName>
    </submittedName>
</protein>
<dbReference type="SUPFAM" id="SSF56176">
    <property type="entry name" value="FAD-binding/transporter-associated domain-like"/>
    <property type="match status" value="1"/>
</dbReference>
<evidence type="ECO:0000313" key="8">
    <source>
        <dbReference type="Proteomes" id="UP001501638"/>
    </source>
</evidence>
<dbReference type="PROSITE" id="PS51387">
    <property type="entry name" value="FAD_PCMH"/>
    <property type="match status" value="1"/>
</dbReference>
<sequence>MASHVVDDTALAGFRTGLAGDAITPGDAAYDEARTLFNAMIDRRPAVIAQCETARDVAEAIRFGRENGLEIAVRGGGHGVAGTALNDGGLVIDLRRMRAATVDPRARTVRVGGGATMSRLDRATEPYGLATTGGRVSTTGVGGFVLGGGAGWLDRKFGPACDNLLSVELVTADGDTVRASEDENPELFWALHGGGGNFGVATSFTLRLHPLPVVTAALLLWPPDMGLDVVRAYRDFLEAAPDEVGGGVIYMTAPPEEFVPEDMVGKLACGVLVTYAGEMQEMRDVAEPVLGLDPDAEMATECSYADLQCMFDDPPGYRNYWSAEYLGSFPDPAVERFCARAADLIVPSPSQHVLFPQGGAVARGPAEYPIPWRRAPWVVHPFGLWEDPADDDRGRRWAREARADVEPWSMGAVYLNFIGREGEDRLVAGFGPDNHRRLAEVKARYDPENVFHLNHNIAPARGRAG</sequence>
<keyword evidence="8" id="KW-1185">Reference proteome</keyword>
<dbReference type="SUPFAM" id="SSF55103">
    <property type="entry name" value="FAD-linked oxidases, C-terminal domain"/>
    <property type="match status" value="1"/>
</dbReference>
<dbReference type="PANTHER" id="PTHR42973:SF39">
    <property type="entry name" value="FAD-BINDING PCMH-TYPE DOMAIN-CONTAINING PROTEIN"/>
    <property type="match status" value="1"/>
</dbReference>
<evidence type="ECO:0000313" key="7">
    <source>
        <dbReference type="EMBL" id="GAA2433526.1"/>
    </source>
</evidence>
<evidence type="ECO:0000256" key="3">
    <source>
        <dbReference type="ARBA" id="ARBA00022630"/>
    </source>
</evidence>
<comment type="cofactor">
    <cofactor evidence="1">
        <name>FAD</name>
        <dbReference type="ChEBI" id="CHEBI:57692"/>
    </cofactor>
</comment>
<dbReference type="PROSITE" id="PS00862">
    <property type="entry name" value="OX2_COVAL_FAD"/>
    <property type="match status" value="1"/>
</dbReference>
<proteinExistence type="inferred from homology"/>
<dbReference type="PANTHER" id="PTHR42973">
    <property type="entry name" value="BINDING OXIDOREDUCTASE, PUTATIVE (AFU_ORTHOLOGUE AFUA_1G17690)-RELATED"/>
    <property type="match status" value="1"/>
</dbReference>
<comment type="caution">
    <text evidence="7">The sequence shown here is derived from an EMBL/GenBank/DDBJ whole genome shotgun (WGS) entry which is preliminary data.</text>
</comment>
<dbReference type="InterPro" id="IPR016167">
    <property type="entry name" value="FAD-bd_PCMH_sub1"/>
</dbReference>
<dbReference type="InterPro" id="IPR016169">
    <property type="entry name" value="FAD-bd_PCMH_sub2"/>
</dbReference>
<evidence type="ECO:0000259" key="6">
    <source>
        <dbReference type="PROSITE" id="PS51387"/>
    </source>
</evidence>
<dbReference type="InterPro" id="IPR050416">
    <property type="entry name" value="FAD-linked_Oxidoreductase"/>
</dbReference>
<dbReference type="InterPro" id="IPR036318">
    <property type="entry name" value="FAD-bd_PCMH-like_sf"/>
</dbReference>
<dbReference type="InterPro" id="IPR012951">
    <property type="entry name" value="BBE"/>
</dbReference>
<evidence type="ECO:0000256" key="2">
    <source>
        <dbReference type="ARBA" id="ARBA00005466"/>
    </source>
</evidence>
<gene>
    <name evidence="7" type="ORF">GCM10010405_15660</name>
</gene>
<dbReference type="Gene3D" id="3.30.465.10">
    <property type="match status" value="1"/>
</dbReference>
<organism evidence="7 8">
    <name type="scientific">Streptomyces macrosporus</name>
    <dbReference type="NCBI Taxonomy" id="44032"/>
    <lineage>
        <taxon>Bacteria</taxon>
        <taxon>Bacillati</taxon>
        <taxon>Actinomycetota</taxon>
        <taxon>Actinomycetes</taxon>
        <taxon>Kitasatosporales</taxon>
        <taxon>Streptomycetaceae</taxon>
        <taxon>Streptomyces</taxon>
    </lineage>
</organism>
<accession>A0ABP5WSS0</accession>
<dbReference type="EMBL" id="BAAASZ010000014">
    <property type="protein sequence ID" value="GAA2433526.1"/>
    <property type="molecule type" value="Genomic_DNA"/>
</dbReference>
<dbReference type="Pfam" id="PF08031">
    <property type="entry name" value="BBE"/>
    <property type="match status" value="1"/>
</dbReference>
<dbReference type="Pfam" id="PF01565">
    <property type="entry name" value="FAD_binding_4"/>
    <property type="match status" value="1"/>
</dbReference>
<evidence type="ECO:0000256" key="5">
    <source>
        <dbReference type="ARBA" id="ARBA00023002"/>
    </source>
</evidence>
<keyword evidence="3" id="KW-0285">Flavoprotein</keyword>
<feature type="domain" description="FAD-binding PCMH-type" evidence="6">
    <location>
        <begin position="40"/>
        <end position="211"/>
    </location>
</feature>
<keyword evidence="5" id="KW-0560">Oxidoreductase</keyword>
<dbReference type="Gene3D" id="3.40.462.20">
    <property type="match status" value="1"/>
</dbReference>
<evidence type="ECO:0000256" key="1">
    <source>
        <dbReference type="ARBA" id="ARBA00001974"/>
    </source>
</evidence>
<reference evidence="8" key="1">
    <citation type="journal article" date="2019" name="Int. J. Syst. Evol. Microbiol.">
        <title>The Global Catalogue of Microorganisms (GCM) 10K type strain sequencing project: providing services to taxonomists for standard genome sequencing and annotation.</title>
        <authorList>
            <consortium name="The Broad Institute Genomics Platform"/>
            <consortium name="The Broad Institute Genome Sequencing Center for Infectious Disease"/>
            <person name="Wu L."/>
            <person name="Ma J."/>
        </authorList>
    </citation>
    <scope>NUCLEOTIDE SEQUENCE [LARGE SCALE GENOMIC DNA]</scope>
    <source>
        <strain evidence="8">JCM 6305</strain>
    </source>
</reference>